<reference evidence="1 2" key="1">
    <citation type="submission" date="2017-07" db="EMBL/GenBank/DDBJ databases">
        <title>Complete genome sequence of Actinoalloteichus hoggarensis DSM 45943, type strain of Actinoalloteichus hoggarensis.</title>
        <authorList>
            <person name="Ruckert C."/>
            <person name="Nouioui I."/>
            <person name="Willmese J."/>
            <person name="van Wezel G."/>
            <person name="Klenk H.-P."/>
            <person name="Kalinowski J."/>
            <person name="Zotchev S.B."/>
        </authorList>
    </citation>
    <scope>NUCLEOTIDE SEQUENCE [LARGE SCALE GENOMIC DNA]</scope>
    <source>
        <strain evidence="1 2">DSM 45943</strain>
    </source>
</reference>
<dbReference type="OrthoDB" id="4247883at2"/>
<dbReference type="Gene3D" id="1.10.287.1060">
    <property type="entry name" value="ESAT-6-like"/>
    <property type="match status" value="1"/>
</dbReference>
<dbReference type="EMBL" id="CP022521">
    <property type="protein sequence ID" value="ASO18475.1"/>
    <property type="molecule type" value="Genomic_DNA"/>
</dbReference>
<dbReference type="SUPFAM" id="SSF140453">
    <property type="entry name" value="EsxAB dimer-like"/>
    <property type="match status" value="1"/>
</dbReference>
<evidence type="ECO:0000313" key="1">
    <source>
        <dbReference type="EMBL" id="ASO18475.1"/>
    </source>
</evidence>
<evidence type="ECO:0000313" key="2">
    <source>
        <dbReference type="Proteomes" id="UP000204221"/>
    </source>
</evidence>
<organism evidence="1 2">
    <name type="scientific">Actinoalloteichus hoggarensis</name>
    <dbReference type="NCBI Taxonomy" id="1470176"/>
    <lineage>
        <taxon>Bacteria</taxon>
        <taxon>Bacillati</taxon>
        <taxon>Actinomycetota</taxon>
        <taxon>Actinomycetes</taxon>
        <taxon>Pseudonocardiales</taxon>
        <taxon>Pseudonocardiaceae</taxon>
        <taxon>Actinoalloteichus</taxon>
    </lineage>
</organism>
<dbReference type="Proteomes" id="UP000204221">
    <property type="component" value="Chromosome"/>
</dbReference>
<protein>
    <submittedName>
        <fullName evidence="1">Uncharacterized protein</fullName>
    </submittedName>
</protein>
<dbReference type="KEGG" id="ahg:AHOG_04095"/>
<proteinExistence type="predicted"/>
<dbReference type="RefSeq" id="WP_093940168.1">
    <property type="nucleotide sequence ID" value="NZ_CP022521.1"/>
</dbReference>
<name>A0A221VY85_9PSEU</name>
<dbReference type="InterPro" id="IPR036689">
    <property type="entry name" value="ESAT-6-like_sf"/>
</dbReference>
<gene>
    <name evidence="1" type="ORF">AHOG_04095</name>
</gene>
<keyword evidence="2" id="KW-1185">Reference proteome</keyword>
<accession>A0A221VY85</accession>
<dbReference type="AlphaFoldDB" id="A0A221VY85"/>
<sequence length="104" mass="10652">MSDGYEVDPAALRTAATGFTGASDSMETARVSLENALAAEGACWGEDESGQAFSTEYVPNSAIAMESFVNLVAGLTALKTSLDDCADAWEAMDEESADALGSGS</sequence>